<dbReference type="EMBL" id="JBHUMV010000006">
    <property type="protein sequence ID" value="MFD2755055.1"/>
    <property type="molecule type" value="Genomic_DNA"/>
</dbReference>
<dbReference type="RefSeq" id="WP_066483739.1">
    <property type="nucleotide sequence ID" value="NZ_BCNT01000026.1"/>
</dbReference>
<keyword evidence="4" id="KW-1185">Reference proteome</keyword>
<reference evidence="4" key="1">
    <citation type="journal article" date="2019" name="Int. J. Syst. Evol. Microbiol.">
        <title>The Global Catalogue of Microorganisms (GCM) 10K type strain sequencing project: providing services to taxonomists for standard genome sequencing and annotation.</title>
        <authorList>
            <consortium name="The Broad Institute Genomics Platform"/>
            <consortium name="The Broad Institute Genome Sequencing Center for Infectious Disease"/>
            <person name="Wu L."/>
            <person name="Ma J."/>
        </authorList>
    </citation>
    <scope>NUCLEOTIDE SEQUENCE [LARGE SCALE GENOMIC DNA]</scope>
    <source>
        <strain evidence="4">TISTR 1906</strain>
    </source>
</reference>
<evidence type="ECO:0000256" key="1">
    <source>
        <dbReference type="ARBA" id="ARBA00007689"/>
    </source>
</evidence>
<evidence type="ECO:0000259" key="2">
    <source>
        <dbReference type="Pfam" id="PF03795"/>
    </source>
</evidence>
<dbReference type="Gene3D" id="3.30.70.1060">
    <property type="entry name" value="Dimeric alpha+beta barrel"/>
    <property type="match status" value="1"/>
</dbReference>
<feature type="domain" description="YCII-related" evidence="2">
    <location>
        <begin position="1"/>
        <end position="85"/>
    </location>
</feature>
<organism evidence="3 4">
    <name type="scientific">Comamonas terrae</name>
    <dbReference type="NCBI Taxonomy" id="673548"/>
    <lineage>
        <taxon>Bacteria</taxon>
        <taxon>Pseudomonadati</taxon>
        <taxon>Pseudomonadota</taxon>
        <taxon>Betaproteobacteria</taxon>
        <taxon>Burkholderiales</taxon>
        <taxon>Comamonadaceae</taxon>
        <taxon>Comamonas</taxon>
    </lineage>
</organism>
<dbReference type="InterPro" id="IPR011008">
    <property type="entry name" value="Dimeric_a/b-barrel"/>
</dbReference>
<dbReference type="SUPFAM" id="SSF54909">
    <property type="entry name" value="Dimeric alpha+beta barrel"/>
    <property type="match status" value="1"/>
</dbReference>
<comment type="caution">
    <text evidence="3">The sequence shown here is derived from an EMBL/GenBank/DDBJ whole genome shotgun (WGS) entry which is preliminary data.</text>
</comment>
<gene>
    <name evidence="3" type="ORF">ACFSW6_13225</name>
</gene>
<accession>A0ABW5UNQ8</accession>
<dbReference type="Proteomes" id="UP001597463">
    <property type="component" value="Unassembled WGS sequence"/>
</dbReference>
<dbReference type="InterPro" id="IPR005545">
    <property type="entry name" value="YCII"/>
</dbReference>
<evidence type="ECO:0000313" key="4">
    <source>
        <dbReference type="Proteomes" id="UP001597463"/>
    </source>
</evidence>
<protein>
    <submittedName>
        <fullName evidence="3">YciI family protein</fullName>
    </submittedName>
</protein>
<sequence>MRWIAIFTDTPKMLEVRARLQDEHLAFLDRYRDEIVLAGGCRLQPEGDYMGGLWIFEVAGRERAVELIGQDPYFIHGARSYELRIWGKAFPGRQILL</sequence>
<dbReference type="Pfam" id="PF03795">
    <property type="entry name" value="YCII"/>
    <property type="match status" value="1"/>
</dbReference>
<proteinExistence type="inferred from homology"/>
<name>A0ABW5UNQ8_9BURK</name>
<comment type="similarity">
    <text evidence="1">Belongs to the YciI family.</text>
</comment>
<evidence type="ECO:0000313" key="3">
    <source>
        <dbReference type="EMBL" id="MFD2755055.1"/>
    </source>
</evidence>